<evidence type="ECO:0000256" key="2">
    <source>
        <dbReference type="ARBA" id="ARBA00022676"/>
    </source>
</evidence>
<dbReference type="PANTHER" id="PTHR16779:SF1">
    <property type="entry name" value="BETA-1,4-MANNOSYLTRANSFERASE EGH"/>
    <property type="match status" value="1"/>
</dbReference>
<dbReference type="EMBL" id="OB660110">
    <property type="protein sequence ID" value="CAD7222842.1"/>
    <property type="molecule type" value="Genomic_DNA"/>
</dbReference>
<organism evidence="4">
    <name type="scientific">Cyprideis torosa</name>
    <dbReference type="NCBI Taxonomy" id="163714"/>
    <lineage>
        <taxon>Eukaryota</taxon>
        <taxon>Metazoa</taxon>
        <taxon>Ecdysozoa</taxon>
        <taxon>Arthropoda</taxon>
        <taxon>Crustacea</taxon>
        <taxon>Oligostraca</taxon>
        <taxon>Ostracoda</taxon>
        <taxon>Podocopa</taxon>
        <taxon>Podocopida</taxon>
        <taxon>Cytherocopina</taxon>
        <taxon>Cytheroidea</taxon>
        <taxon>Cytherideidae</taxon>
        <taxon>Cyprideis</taxon>
    </lineage>
</organism>
<keyword evidence="2" id="KW-0328">Glycosyltransferase</keyword>
<sequence length="541" mass="61600">MPRGILFEIGHFVSRTLYILNPIRCLRQSLWNCISCSVIVNVFRGERLGRIISHLPSRTKHVVHCCCFLSFCISLLLLSGAVPIFVSAPEVDAFATYGSPVAYLLYFLRALTLLAVPQFLFNALGLLLFDGYSEEVQLRNAPILAPRICFRTVTRGDYPELVKKNIERNIKTILKVGLRDEGFRIEVVTDKPIGLRRDPLIREIVVAKEYKTKSGALYKARALQYCWEKSVDELTDNDWVVHLDEETLLTENSVKGILNFVIDGTADFGQGLITYANENVVNWVTTLADSFRVADDLGKLRFQFKVFHKPLFGWKGSYVVTSARAERAVSFENGVDGSIAEDCYFGMRAFSLGYRFDFIEGEMWEKSPFTISDFFQQRKRWLQGIFYVAHSSEIPLRYKVFLLCSIYSWATLPLTTSNTILAAIYPIWCPMVLNILIAMVGVAGTYMYLFGVSRSLSVQRLGFWRQVKFIGCLIGVVFVIPLSIAVENVAVLWSIWDNKRLFYVVNKDPNKVKSSFVTRFSQWWGKPLATDRAPLLDGEKV</sequence>
<dbReference type="PANTHER" id="PTHR16779">
    <property type="entry name" value="BETA-1,4-MANNOSYLTRANSFERASE EGH"/>
    <property type="match status" value="1"/>
</dbReference>
<protein>
    <submittedName>
        <fullName evidence="4">Uncharacterized protein</fullName>
    </submittedName>
</protein>
<evidence type="ECO:0000256" key="1">
    <source>
        <dbReference type="ARBA" id="ARBA00006739"/>
    </source>
</evidence>
<dbReference type="FunFam" id="3.90.550.10:FF:000175">
    <property type="entry name" value="Beta-1,4-mannosyltransferase bre-3"/>
    <property type="match status" value="1"/>
</dbReference>
<dbReference type="SUPFAM" id="SSF53448">
    <property type="entry name" value="Nucleotide-diphospho-sugar transferases"/>
    <property type="match status" value="1"/>
</dbReference>
<dbReference type="Pfam" id="PF13632">
    <property type="entry name" value="Glyco_trans_2_3"/>
    <property type="match status" value="1"/>
</dbReference>
<accession>A0A7R8ZGM6</accession>
<dbReference type="Gene3D" id="3.90.550.10">
    <property type="entry name" value="Spore Coat Polysaccharide Biosynthesis Protein SpsA, Chain A"/>
    <property type="match status" value="1"/>
</dbReference>
<name>A0A7R8ZGM6_9CRUS</name>
<dbReference type="GO" id="GO:0005737">
    <property type="term" value="C:cytoplasm"/>
    <property type="evidence" value="ECO:0007669"/>
    <property type="project" value="TreeGrafter"/>
</dbReference>
<reference evidence="4" key="1">
    <citation type="submission" date="2020-11" db="EMBL/GenBank/DDBJ databases">
        <authorList>
            <person name="Tran Van P."/>
        </authorList>
    </citation>
    <scope>NUCLEOTIDE SEQUENCE</scope>
</reference>
<dbReference type="InterPro" id="IPR029044">
    <property type="entry name" value="Nucleotide-diphossugar_trans"/>
</dbReference>
<dbReference type="AlphaFoldDB" id="A0A7R8ZGM6"/>
<evidence type="ECO:0000313" key="4">
    <source>
        <dbReference type="EMBL" id="CAD7222842.1"/>
    </source>
</evidence>
<dbReference type="InterPro" id="IPR027389">
    <property type="entry name" value="B_mannosylTrfase_Bre-3/Egh"/>
</dbReference>
<dbReference type="InterPro" id="IPR001173">
    <property type="entry name" value="Glyco_trans_2-like"/>
</dbReference>
<gene>
    <name evidence="4" type="ORF">CTOB1V02_LOCUS839</name>
</gene>
<dbReference type="GO" id="GO:0019187">
    <property type="term" value="F:beta-1,4-mannosyltransferase activity"/>
    <property type="evidence" value="ECO:0007669"/>
    <property type="project" value="InterPro"/>
</dbReference>
<proteinExistence type="inferred from homology"/>
<evidence type="ECO:0000256" key="3">
    <source>
        <dbReference type="ARBA" id="ARBA00022679"/>
    </source>
</evidence>
<keyword evidence="3" id="KW-0808">Transferase</keyword>
<dbReference type="OrthoDB" id="3971593at2759"/>
<comment type="similarity">
    <text evidence="1">Belongs to the glycosyltransferase 2 family.</text>
</comment>